<dbReference type="AlphaFoldDB" id="A0A0B5DX09"/>
<protein>
    <recommendedName>
        <fullName evidence="9">Membrane fusion protein (MFP) family protein</fullName>
    </recommendedName>
</protein>
<dbReference type="InterPro" id="IPR058982">
    <property type="entry name" value="Beta-barrel_AprE"/>
</dbReference>
<evidence type="ECO:0000256" key="1">
    <source>
        <dbReference type="ARBA" id="ARBA00004377"/>
    </source>
</evidence>
<keyword evidence="3 9" id="KW-0813">Transport</keyword>
<reference evidence="13 14" key="1">
    <citation type="journal article" date="2014" name="Int. J. Syst. Evol. Microbiol.">
        <title>Celeribacter indicus sp. nov., a polycyclic aromatic hydrocarbon-degrading bacterium from deep-sea sediment and reclassification of Huaishuia halophila as Celeribacter halophilus comb. nov.</title>
        <authorList>
            <person name="Lai Q."/>
            <person name="Cao J."/>
            <person name="Yuan J."/>
            <person name="Li F."/>
            <person name="Shao Z."/>
        </authorList>
    </citation>
    <scope>NUCLEOTIDE SEQUENCE [LARGE SCALE GENOMIC DNA]</scope>
    <source>
        <strain evidence="13">P73</strain>
    </source>
</reference>
<dbReference type="InterPro" id="IPR058781">
    <property type="entry name" value="HH_AprE-like"/>
</dbReference>
<evidence type="ECO:0000256" key="6">
    <source>
        <dbReference type="ARBA" id="ARBA00022692"/>
    </source>
</evidence>
<evidence type="ECO:0000256" key="10">
    <source>
        <dbReference type="SAM" id="Coils"/>
    </source>
</evidence>
<dbReference type="PANTHER" id="PTHR30386:SF17">
    <property type="entry name" value="ALKALINE PROTEASE SECRETION PROTEIN APRE"/>
    <property type="match status" value="1"/>
</dbReference>
<keyword evidence="14" id="KW-1185">Reference proteome</keyword>
<dbReference type="InterPro" id="IPR050739">
    <property type="entry name" value="MFP"/>
</dbReference>
<keyword evidence="4 9" id="KW-1003">Cell membrane</keyword>
<comment type="subcellular location">
    <subcellularLocation>
        <location evidence="1 9">Cell inner membrane</location>
        <topology evidence="1 9">Single-pass membrane protein</topology>
    </subcellularLocation>
</comment>
<dbReference type="OrthoDB" id="9810980at2"/>
<proteinExistence type="inferred from homology"/>
<keyword evidence="5 9" id="KW-0997">Cell inner membrane</keyword>
<evidence type="ECO:0000256" key="9">
    <source>
        <dbReference type="RuleBase" id="RU365093"/>
    </source>
</evidence>
<gene>
    <name evidence="13" type="ORF">P73_0561</name>
</gene>
<accession>A0A0B5DX09</accession>
<organism evidence="13 14">
    <name type="scientific">Celeribacter indicus</name>
    <dbReference type="NCBI Taxonomy" id="1208324"/>
    <lineage>
        <taxon>Bacteria</taxon>
        <taxon>Pseudomonadati</taxon>
        <taxon>Pseudomonadota</taxon>
        <taxon>Alphaproteobacteria</taxon>
        <taxon>Rhodobacterales</taxon>
        <taxon>Roseobacteraceae</taxon>
        <taxon>Celeribacter</taxon>
    </lineage>
</organism>
<feature type="coiled-coil region" evidence="10">
    <location>
        <begin position="144"/>
        <end position="178"/>
    </location>
</feature>
<dbReference type="GO" id="GO:0005886">
    <property type="term" value="C:plasma membrane"/>
    <property type="evidence" value="ECO:0007669"/>
    <property type="project" value="UniProtKB-SubCell"/>
</dbReference>
<dbReference type="Gene3D" id="2.40.50.100">
    <property type="match status" value="1"/>
</dbReference>
<evidence type="ECO:0000256" key="3">
    <source>
        <dbReference type="ARBA" id="ARBA00022448"/>
    </source>
</evidence>
<evidence type="ECO:0000259" key="11">
    <source>
        <dbReference type="Pfam" id="PF25994"/>
    </source>
</evidence>
<evidence type="ECO:0000256" key="2">
    <source>
        <dbReference type="ARBA" id="ARBA00009477"/>
    </source>
</evidence>
<evidence type="ECO:0000256" key="8">
    <source>
        <dbReference type="ARBA" id="ARBA00023136"/>
    </source>
</evidence>
<keyword evidence="8" id="KW-0472">Membrane</keyword>
<keyword evidence="7" id="KW-1133">Transmembrane helix</keyword>
<dbReference type="HOGENOM" id="CLU_023976_1_1_5"/>
<dbReference type="NCBIfam" id="TIGR01843">
    <property type="entry name" value="type_I_hlyD"/>
    <property type="match status" value="1"/>
</dbReference>
<sequence length="435" mass="47143">MSGSDASWPVRGAVAFGLACVALLLGGFGTWTVLARIDGAVIAPGRVQVEQNRQVVAHRDGGEVTAVHVAEGDTVAAGALLLELSPAEHLTELALAENRLHELLARAARLEAERDGRAQIDFGKDLRARMATDAQVARSLAGQQDLFAARRATARAEIEQLEKQRHQIELRIDGLAAQKSALGTQARLISADLEDQAALLARGLTQQSRVTALRRDAVQLAAELGRIETTEAQAQVQISEIELEILKAGTDRREAAIAELRDVQAEASRLREQIAGLRLRLDRLDLRAPVSGIVYGLQVFGPGAVVPAAAPVLSIVPQDRPLIVTARINPTEVDRVYPGQPVRLRFPTFARRSTPELAGTVTRISPDAFLDESSGASYYRADIRIPESERARLPEGTFLIPGLPVEAYMSTGERAPIAYLTKPLTDHFTRAFRED</sequence>
<evidence type="ECO:0000259" key="12">
    <source>
        <dbReference type="Pfam" id="PF26002"/>
    </source>
</evidence>
<feature type="coiled-coil region" evidence="10">
    <location>
        <begin position="253"/>
        <end position="287"/>
    </location>
</feature>
<evidence type="ECO:0000256" key="5">
    <source>
        <dbReference type="ARBA" id="ARBA00022519"/>
    </source>
</evidence>
<keyword evidence="10" id="KW-0175">Coiled coil</keyword>
<evidence type="ECO:0000256" key="7">
    <source>
        <dbReference type="ARBA" id="ARBA00022989"/>
    </source>
</evidence>
<evidence type="ECO:0000313" key="13">
    <source>
        <dbReference type="EMBL" id="AJE45276.1"/>
    </source>
</evidence>
<evidence type="ECO:0000256" key="4">
    <source>
        <dbReference type="ARBA" id="ARBA00022475"/>
    </source>
</evidence>
<dbReference type="Pfam" id="PF25994">
    <property type="entry name" value="HH_AprE"/>
    <property type="match status" value="1"/>
</dbReference>
<dbReference type="RefSeq" id="WP_043868368.1">
    <property type="nucleotide sequence ID" value="NZ_CP004393.1"/>
</dbReference>
<keyword evidence="6" id="KW-0812">Transmembrane</keyword>
<comment type="similarity">
    <text evidence="2 9">Belongs to the membrane fusion protein (MFP) (TC 8.A.1) family.</text>
</comment>
<dbReference type="PANTHER" id="PTHR30386">
    <property type="entry name" value="MEMBRANE FUSION SUBUNIT OF EMRAB-TOLC MULTIDRUG EFFLUX PUMP"/>
    <property type="match status" value="1"/>
</dbReference>
<dbReference type="SUPFAM" id="SSF111369">
    <property type="entry name" value="HlyD-like secretion proteins"/>
    <property type="match status" value="1"/>
</dbReference>
<dbReference type="STRING" id="1208324.P73_0561"/>
<dbReference type="Proteomes" id="UP000031521">
    <property type="component" value="Chromosome"/>
</dbReference>
<dbReference type="EMBL" id="CP004393">
    <property type="protein sequence ID" value="AJE45276.1"/>
    <property type="molecule type" value="Genomic_DNA"/>
</dbReference>
<dbReference type="PRINTS" id="PR01490">
    <property type="entry name" value="RTXTOXIND"/>
</dbReference>
<dbReference type="GO" id="GO:0015031">
    <property type="term" value="P:protein transport"/>
    <property type="evidence" value="ECO:0007669"/>
    <property type="project" value="InterPro"/>
</dbReference>
<dbReference type="Gene3D" id="2.40.30.170">
    <property type="match status" value="1"/>
</dbReference>
<dbReference type="InterPro" id="IPR010129">
    <property type="entry name" value="T1SS_HlyD"/>
</dbReference>
<name>A0A0B5DX09_9RHOB</name>
<dbReference type="Pfam" id="PF26002">
    <property type="entry name" value="Beta-barrel_AprE"/>
    <property type="match status" value="1"/>
</dbReference>
<feature type="domain" description="AprE-like long alpha-helical hairpin" evidence="11">
    <location>
        <begin position="92"/>
        <end position="278"/>
    </location>
</feature>
<dbReference type="KEGG" id="cid:P73_0561"/>
<feature type="domain" description="AprE-like beta-barrel" evidence="12">
    <location>
        <begin position="322"/>
        <end position="412"/>
    </location>
</feature>
<evidence type="ECO:0000313" key="14">
    <source>
        <dbReference type="Proteomes" id="UP000031521"/>
    </source>
</evidence>